<dbReference type="Pfam" id="PF00106">
    <property type="entry name" value="adh_short"/>
    <property type="match status" value="1"/>
</dbReference>
<dbReference type="InterPro" id="IPR002347">
    <property type="entry name" value="SDR_fam"/>
</dbReference>
<proteinExistence type="inferred from homology"/>
<name>A0ABY8UJ51_TETOB</name>
<dbReference type="SUPFAM" id="SSF51735">
    <property type="entry name" value="NAD(P)-binding Rossmann-fold domains"/>
    <property type="match status" value="2"/>
</dbReference>
<comment type="similarity">
    <text evidence="1">Belongs to the short-chain dehydrogenases/reductases (SDR) family.</text>
</comment>
<evidence type="ECO:0000313" key="3">
    <source>
        <dbReference type="EMBL" id="WIA21564.1"/>
    </source>
</evidence>
<accession>A0ABY8UJ51</accession>
<keyword evidence="2" id="KW-0560">Oxidoreductase</keyword>
<dbReference type="PANTHER" id="PTHR43899">
    <property type="entry name" value="RH59310P"/>
    <property type="match status" value="1"/>
</dbReference>
<dbReference type="Gene3D" id="3.40.50.720">
    <property type="entry name" value="NAD(P)-binding Rossmann-like Domain"/>
    <property type="match status" value="2"/>
</dbReference>
<reference evidence="3 4" key="1">
    <citation type="submission" date="2023-05" db="EMBL/GenBank/DDBJ databases">
        <title>A 100% complete, gapless, phased diploid assembly of the Scenedesmus obliquus UTEX 3031 genome.</title>
        <authorList>
            <person name="Biondi T.C."/>
            <person name="Hanschen E.R."/>
            <person name="Kwon T."/>
            <person name="Eng W."/>
            <person name="Kruse C.P.S."/>
            <person name="Koehler S.I."/>
            <person name="Kunde Y."/>
            <person name="Gleasner C.D."/>
            <person name="You Mak K.T."/>
            <person name="Polle J."/>
            <person name="Hovde B.T."/>
            <person name="Starkenburg S.R."/>
        </authorList>
    </citation>
    <scope>NUCLEOTIDE SEQUENCE [LARGE SCALE GENOMIC DNA]</scope>
    <source>
        <strain evidence="3 4">DOE0152z</strain>
    </source>
</reference>
<sequence>MSDWKSRFAVLGVAASAVLAAKALRQLWLFAELGLLNPPVQKFKGAWALVTGGSEGVGKAVAAELARHGINLPQRTGMPVGTCNQLHSLTCSVVCAPAGSEGVGKAVAAELARNGINVLLVSRSQAKLDAAAADIKRQHSDVQVRTFAADLTQRQQLDALLQHITHTSTHISLLVANAGGAVPRMTNYWQFSDDEEERMQALNGAACYVLVKALLPDMVQRGKGAVVAISSSMHRLGAFAAPYAAEKAKVNALIGRGGPLVMPYWGHSCSEALLLDVWWPPELGRFVAGSVARAMKSNLDARVDAAQSG</sequence>
<dbReference type="PANTHER" id="PTHR43899:SF13">
    <property type="entry name" value="RH59310P"/>
    <property type="match status" value="1"/>
</dbReference>
<dbReference type="Proteomes" id="UP001244341">
    <property type="component" value="Chromosome 13b"/>
</dbReference>
<evidence type="ECO:0000313" key="4">
    <source>
        <dbReference type="Proteomes" id="UP001244341"/>
    </source>
</evidence>
<protein>
    <submittedName>
        <fullName evidence="3">Uncharacterized protein</fullName>
    </submittedName>
</protein>
<gene>
    <name evidence="3" type="ORF">OEZ85_000757</name>
</gene>
<dbReference type="InterPro" id="IPR036291">
    <property type="entry name" value="NAD(P)-bd_dom_sf"/>
</dbReference>
<evidence type="ECO:0000256" key="2">
    <source>
        <dbReference type="ARBA" id="ARBA00023002"/>
    </source>
</evidence>
<dbReference type="InterPro" id="IPR051019">
    <property type="entry name" value="VLCFA-Steroid_DH"/>
</dbReference>
<dbReference type="PRINTS" id="PR00081">
    <property type="entry name" value="GDHRDH"/>
</dbReference>
<keyword evidence="4" id="KW-1185">Reference proteome</keyword>
<evidence type="ECO:0000256" key="1">
    <source>
        <dbReference type="ARBA" id="ARBA00006484"/>
    </source>
</evidence>
<organism evidence="3 4">
    <name type="scientific">Tetradesmus obliquus</name>
    <name type="common">Green alga</name>
    <name type="synonym">Acutodesmus obliquus</name>
    <dbReference type="NCBI Taxonomy" id="3088"/>
    <lineage>
        <taxon>Eukaryota</taxon>
        <taxon>Viridiplantae</taxon>
        <taxon>Chlorophyta</taxon>
        <taxon>core chlorophytes</taxon>
        <taxon>Chlorophyceae</taxon>
        <taxon>CS clade</taxon>
        <taxon>Sphaeropleales</taxon>
        <taxon>Scenedesmaceae</taxon>
        <taxon>Tetradesmus</taxon>
    </lineage>
</organism>
<dbReference type="EMBL" id="CP126220">
    <property type="protein sequence ID" value="WIA21564.1"/>
    <property type="molecule type" value="Genomic_DNA"/>
</dbReference>